<dbReference type="EMBL" id="JADGJH010001104">
    <property type="protein sequence ID" value="KAJ3118888.1"/>
    <property type="molecule type" value="Genomic_DNA"/>
</dbReference>
<evidence type="ECO:0000256" key="1">
    <source>
        <dbReference type="ARBA" id="ARBA00023125"/>
    </source>
</evidence>
<evidence type="ECO:0000256" key="2">
    <source>
        <dbReference type="ARBA" id="ARBA00023155"/>
    </source>
</evidence>
<dbReference type="PROSITE" id="PS50071">
    <property type="entry name" value="HOMEOBOX_2"/>
    <property type="match status" value="1"/>
</dbReference>
<dbReference type="Gene3D" id="1.10.10.60">
    <property type="entry name" value="Homeodomain-like"/>
    <property type="match status" value="1"/>
</dbReference>
<gene>
    <name evidence="7" type="ORF">HK100_000522</name>
</gene>
<accession>A0AAD5XF59</accession>
<keyword evidence="8" id="KW-1185">Reference proteome</keyword>
<feature type="domain" description="Homeobox" evidence="6">
    <location>
        <begin position="341"/>
        <end position="401"/>
    </location>
</feature>
<dbReference type="InterPro" id="IPR001356">
    <property type="entry name" value="HD"/>
</dbReference>
<evidence type="ECO:0000313" key="8">
    <source>
        <dbReference type="Proteomes" id="UP001211907"/>
    </source>
</evidence>
<proteinExistence type="predicted"/>
<dbReference type="SMART" id="SM00389">
    <property type="entry name" value="HOX"/>
    <property type="match status" value="1"/>
</dbReference>
<dbReference type="GO" id="GO:0000981">
    <property type="term" value="F:DNA-binding transcription factor activity, RNA polymerase II-specific"/>
    <property type="evidence" value="ECO:0007669"/>
    <property type="project" value="InterPro"/>
</dbReference>
<keyword evidence="1 4" id="KW-0238">DNA-binding</keyword>
<dbReference type="CDD" id="cd00086">
    <property type="entry name" value="homeodomain"/>
    <property type="match status" value="1"/>
</dbReference>
<keyword evidence="2 4" id="KW-0371">Homeobox</keyword>
<evidence type="ECO:0000256" key="4">
    <source>
        <dbReference type="PROSITE-ProRule" id="PRU00108"/>
    </source>
</evidence>
<dbReference type="PROSITE" id="PS00027">
    <property type="entry name" value="HOMEOBOX_1"/>
    <property type="match status" value="1"/>
</dbReference>
<protein>
    <recommendedName>
        <fullName evidence="6">Homeobox domain-containing protein</fullName>
    </recommendedName>
</protein>
<feature type="DNA-binding region" description="Homeobox" evidence="4">
    <location>
        <begin position="343"/>
        <end position="402"/>
    </location>
</feature>
<dbReference type="GO" id="GO:0003677">
    <property type="term" value="F:DNA binding"/>
    <property type="evidence" value="ECO:0007669"/>
    <property type="project" value="UniProtKB-UniRule"/>
</dbReference>
<evidence type="ECO:0000313" key="7">
    <source>
        <dbReference type="EMBL" id="KAJ3118888.1"/>
    </source>
</evidence>
<reference evidence="7" key="1">
    <citation type="submission" date="2020-05" db="EMBL/GenBank/DDBJ databases">
        <title>Phylogenomic resolution of chytrid fungi.</title>
        <authorList>
            <person name="Stajich J.E."/>
            <person name="Amses K."/>
            <person name="Simmons R."/>
            <person name="Seto K."/>
            <person name="Myers J."/>
            <person name="Bonds A."/>
            <person name="Quandt C.A."/>
            <person name="Barry K."/>
            <person name="Liu P."/>
            <person name="Grigoriev I."/>
            <person name="Longcore J.E."/>
            <person name="James T.Y."/>
        </authorList>
    </citation>
    <scope>NUCLEOTIDE SEQUENCE</scope>
    <source>
        <strain evidence="7">JEL0513</strain>
    </source>
</reference>
<name>A0AAD5XF59_9FUNG</name>
<dbReference type="SUPFAM" id="SSF46689">
    <property type="entry name" value="Homeodomain-like"/>
    <property type="match status" value="1"/>
</dbReference>
<dbReference type="GO" id="GO:0005634">
    <property type="term" value="C:nucleus"/>
    <property type="evidence" value="ECO:0007669"/>
    <property type="project" value="UniProtKB-SubCell"/>
</dbReference>
<dbReference type="Proteomes" id="UP001211907">
    <property type="component" value="Unassembled WGS sequence"/>
</dbReference>
<comment type="subcellular location">
    <subcellularLocation>
        <location evidence="4 5">Nucleus</location>
    </subcellularLocation>
</comment>
<sequence length="409" mass="45412">MQAQTEKSFLVVSKALPVVRSPHIPREPGRLLSSSEISLPADMPFRPATRSSFSYPSSYPLPANNMTRQSLMTPVLTPALTPSSDLLAGLYSHGTPAFLPSTMSPYPVNILQDNLNNKDSGFINHLSSIQPLNNGLMYMNDLMPVLLPSSNNSSSLRMEDLNPNMQEFKSNFQSPLQQNFLPSAAQNNSFVCQEIGQEQSQIGGFQNASNFNQLNLPEFSDLAWSNANVDERTYNGLNEPVFLLLSQSESQNVLHVNSPQVQVYSDLSSIQVSDDSVDMSHIFQPYTNQNNDLFLAVPVVDSKSAINCSNDSRTMPSLGIGNSMSTKASVASKTDKSASQSYKHNKRFRLPKEDMNKLKKMFSENPLPGSVETERISKELGVELHKIKIWFQNRRAATKRRNADLGDED</sequence>
<comment type="caution">
    <text evidence="7">The sequence shown here is derived from an EMBL/GenBank/DDBJ whole genome shotgun (WGS) entry which is preliminary data.</text>
</comment>
<dbReference type="InterPro" id="IPR017970">
    <property type="entry name" value="Homeobox_CS"/>
</dbReference>
<evidence type="ECO:0000256" key="5">
    <source>
        <dbReference type="RuleBase" id="RU000682"/>
    </source>
</evidence>
<keyword evidence="3 4" id="KW-0539">Nucleus</keyword>
<dbReference type="Pfam" id="PF00046">
    <property type="entry name" value="Homeodomain"/>
    <property type="match status" value="1"/>
</dbReference>
<dbReference type="InterPro" id="IPR009057">
    <property type="entry name" value="Homeodomain-like_sf"/>
</dbReference>
<evidence type="ECO:0000256" key="3">
    <source>
        <dbReference type="ARBA" id="ARBA00023242"/>
    </source>
</evidence>
<dbReference type="AlphaFoldDB" id="A0AAD5XF59"/>
<evidence type="ECO:0000259" key="6">
    <source>
        <dbReference type="PROSITE" id="PS50071"/>
    </source>
</evidence>
<organism evidence="7 8">
    <name type="scientific">Physocladia obscura</name>
    <dbReference type="NCBI Taxonomy" id="109957"/>
    <lineage>
        <taxon>Eukaryota</taxon>
        <taxon>Fungi</taxon>
        <taxon>Fungi incertae sedis</taxon>
        <taxon>Chytridiomycota</taxon>
        <taxon>Chytridiomycota incertae sedis</taxon>
        <taxon>Chytridiomycetes</taxon>
        <taxon>Chytridiales</taxon>
        <taxon>Chytriomycetaceae</taxon>
        <taxon>Physocladia</taxon>
    </lineage>
</organism>